<name>A0A0G4GXH5_9ALVE</name>
<dbReference type="InterPro" id="IPR017972">
    <property type="entry name" value="Cyt_P450_CS"/>
</dbReference>
<dbReference type="SUPFAM" id="SSF52218">
    <property type="entry name" value="Flavoproteins"/>
    <property type="match status" value="1"/>
</dbReference>
<dbReference type="PROSITE" id="PS50902">
    <property type="entry name" value="FLAVODOXIN_LIKE"/>
    <property type="match status" value="1"/>
</dbReference>
<dbReference type="EMBL" id="CDMZ01001657">
    <property type="protein sequence ID" value="CEM35745.1"/>
    <property type="molecule type" value="Genomic_DNA"/>
</dbReference>
<dbReference type="Pfam" id="PF00175">
    <property type="entry name" value="NAD_binding_1"/>
    <property type="match status" value="1"/>
</dbReference>
<dbReference type="GO" id="GO:0004497">
    <property type="term" value="F:monooxygenase activity"/>
    <property type="evidence" value="ECO:0007669"/>
    <property type="project" value="InterPro"/>
</dbReference>
<comment type="cofactor">
    <cofactor evidence="2">
        <name>FAD</name>
        <dbReference type="ChEBI" id="CHEBI:57692"/>
    </cofactor>
</comment>
<dbReference type="InterPro" id="IPR029039">
    <property type="entry name" value="Flavoprotein-like_sf"/>
</dbReference>
<dbReference type="GO" id="GO:0016705">
    <property type="term" value="F:oxidoreductase activity, acting on paired donors, with incorporation or reduction of molecular oxygen"/>
    <property type="evidence" value="ECO:0007669"/>
    <property type="project" value="InterPro"/>
</dbReference>
<dbReference type="Pfam" id="PF00067">
    <property type="entry name" value="p450"/>
    <property type="match status" value="1"/>
</dbReference>
<dbReference type="InterPro" id="IPR039261">
    <property type="entry name" value="FNR_nucleotide-bd"/>
</dbReference>
<dbReference type="AlphaFoldDB" id="A0A0G4GXH5"/>
<dbReference type="InterPro" id="IPR001709">
    <property type="entry name" value="Flavoprot_Pyr_Nucl_cyt_Rdtase"/>
</dbReference>
<evidence type="ECO:0000256" key="8">
    <source>
        <dbReference type="ARBA" id="ARBA00022857"/>
    </source>
</evidence>
<dbReference type="InterPro" id="IPR001433">
    <property type="entry name" value="OxRdtase_FAD/NAD-bd"/>
</dbReference>
<dbReference type="PANTHER" id="PTHR19384">
    <property type="entry name" value="NITRIC OXIDE SYNTHASE-RELATED"/>
    <property type="match status" value="1"/>
</dbReference>
<dbReference type="SUPFAM" id="SSF63380">
    <property type="entry name" value="Riboflavin synthase domain-like"/>
    <property type="match status" value="1"/>
</dbReference>
<dbReference type="Gene3D" id="1.10.630.10">
    <property type="entry name" value="Cytochrome P450"/>
    <property type="match status" value="1"/>
</dbReference>
<dbReference type="Gene3D" id="2.40.30.10">
    <property type="entry name" value="Translation factors"/>
    <property type="match status" value="1"/>
</dbReference>
<dbReference type="Gene3D" id="3.40.50.360">
    <property type="match status" value="1"/>
</dbReference>
<accession>A0A0G4GXH5</accession>
<dbReference type="GO" id="GO:0020037">
    <property type="term" value="F:heme binding"/>
    <property type="evidence" value="ECO:0007669"/>
    <property type="project" value="InterPro"/>
</dbReference>
<dbReference type="VEuPathDB" id="CryptoDB:Cvel_5365"/>
<feature type="domain" description="FAD-binding FR-type" evidence="13">
    <location>
        <begin position="766"/>
        <end position="1016"/>
    </location>
</feature>
<keyword evidence="5" id="KW-0285">Flavoprotein</keyword>
<keyword evidence="7" id="KW-0274">FAD</keyword>
<evidence type="ECO:0000256" key="9">
    <source>
        <dbReference type="ARBA" id="ARBA00023002"/>
    </source>
</evidence>
<dbReference type="InterPro" id="IPR008254">
    <property type="entry name" value="Flavodoxin/NO_synth"/>
</dbReference>
<evidence type="ECO:0000256" key="6">
    <source>
        <dbReference type="ARBA" id="ARBA00022643"/>
    </source>
</evidence>
<dbReference type="Gene3D" id="1.20.990.10">
    <property type="entry name" value="NADPH-cytochrome p450 Reductase, Chain A, domain 3"/>
    <property type="match status" value="1"/>
</dbReference>
<dbReference type="InterPro" id="IPR023173">
    <property type="entry name" value="NADPH_Cyt_P450_Rdtase_alpha"/>
</dbReference>
<keyword evidence="6" id="KW-0288">FMN</keyword>
<dbReference type="SUPFAM" id="SSF48264">
    <property type="entry name" value="Cytochrome P450"/>
    <property type="match status" value="1"/>
</dbReference>
<dbReference type="GO" id="GO:0005506">
    <property type="term" value="F:iron ion binding"/>
    <property type="evidence" value="ECO:0007669"/>
    <property type="project" value="InterPro"/>
</dbReference>
<organism evidence="14">
    <name type="scientific">Chromera velia CCMP2878</name>
    <dbReference type="NCBI Taxonomy" id="1169474"/>
    <lineage>
        <taxon>Eukaryota</taxon>
        <taxon>Sar</taxon>
        <taxon>Alveolata</taxon>
        <taxon>Colpodellida</taxon>
        <taxon>Chromeraceae</taxon>
        <taxon>Chromera</taxon>
    </lineage>
</organism>
<protein>
    <recommendedName>
        <fullName evidence="10">NADPH--hemoprotein reductase</fullName>
        <ecNumber evidence="10">1.6.2.4</ecNumber>
    </recommendedName>
</protein>
<sequence>MSTQDAPEIPKGPPPHWLTGNRDDLIGGYQHMKKLVKEYGGFFSVVVPAKKPQLFGGQGPTFLCADPELVAEIVSQPDVFQKITFKYSQFRTGANASNDGLFTSDDDEPIWHIAHRILRAAFSQKGMRIYFDQMKEATDILCKKMEEYEGESDKEEEDKLCELHPLMSKFTFEVINKVGFGLDTGAITGSNEWLERFEQISDMRDELKPFQTSLFGNLMPKKHQLTASMSALQQKNRTYIEKLIQDKACRLARGETQARPDMMMLMLTTSDPVTGQKLPHSNIFNQCQTFLVAGHDSTSTALTMLLYHLALHPTAMAKVHTEIMRVLGPLPEGADATAGITWERLAQLDYCTQAIKENLRLFPPASAFIKSSPRDRDVTLGPYKIPKGSDILTSIWGLHHNPRVWKNPEKFDPDRFSPEESAKRKSHAWLPFSFGPRACLGQQLSLLEQKIALAAIVRKFHVVVDPSTQLRITQPLFMNPQGIFIRLERRSQRCGVPSPEGDLLLVPTGVPSTPVGGGGTDPQVKGEAGSPQQTRKIECLKDKTVQILYGSNMGTARETAEDLEGRLASVGFSVECGGMDECLASGADASSFPRKDQGALVVVTSTYNGHPPDNARKFKSWLQELDASAKPLKDVSLFVFGCGNRQWERTFQHFPKMVRGRMEELGAVVPEGGFGFGDADSDLEAQTEEWMARTLKSLVSAFAGEEAGLDLVEKTPATRFPLYETETVVELTKEEVLKRWKTDGLFVDSMKNVRTAILSSDMLEAAGVFPARVLVNRELQKEEETGRSTRHIELSLPQGKTYEAGDHLAVIGQNDDAVVDAAAAALGVSSWDVIRISLPPGKESTRHMVCPLDVPVLLRIILSRLIELQHTVTRAQLQVLAEFAQCPPEKTKLMALAQAGGEDLYTQEVLAKHLTVVEVLQKFPSVKLSLGAFIGLMPRMQPRYYSIASSALEQPDKVSVCVARVKGKTDTGREHVGVCSNYLQTVPFPDPVAKNEGDTLPVYCFVKDTGSSFRLPKDPSVPVILIGPGTGVAPFLGFLQERRQQKAGPSMLFFGCRGAADHLYKEEMEKFKESGVIEDLEVAYSREQPGKKVYVQDLLAAKGTKVWEWLDKRGAYVFVCGDAKAMAPAVRACFEKIAEKEGGLSAEGARGFVDGLIEEKRFCQDVWAGGH</sequence>
<comment type="cofactor">
    <cofactor evidence="1">
        <name>FMN</name>
        <dbReference type="ChEBI" id="CHEBI:58210"/>
    </cofactor>
</comment>
<feature type="region of interest" description="Disordered" evidence="11">
    <location>
        <begin position="513"/>
        <end position="533"/>
    </location>
</feature>
<comment type="similarity">
    <text evidence="3">In the N-terminal section; belongs to the cytochrome P450 family.</text>
</comment>
<dbReference type="GO" id="GO:0005829">
    <property type="term" value="C:cytosol"/>
    <property type="evidence" value="ECO:0007669"/>
    <property type="project" value="TreeGrafter"/>
</dbReference>
<dbReference type="InterPro" id="IPR017938">
    <property type="entry name" value="Riboflavin_synthase-like_b-brl"/>
</dbReference>
<evidence type="ECO:0000256" key="4">
    <source>
        <dbReference type="ARBA" id="ARBA00022448"/>
    </source>
</evidence>
<feature type="domain" description="Flavodoxin-like" evidence="12">
    <location>
        <begin position="545"/>
        <end position="695"/>
    </location>
</feature>
<dbReference type="EC" id="1.6.2.4" evidence="10"/>
<dbReference type="InterPro" id="IPR017927">
    <property type="entry name" value="FAD-bd_FR_type"/>
</dbReference>
<dbReference type="PANTHER" id="PTHR19384:SF17">
    <property type="entry name" value="NADPH--CYTOCHROME P450 REDUCTASE"/>
    <property type="match status" value="1"/>
</dbReference>
<dbReference type="Pfam" id="PF00258">
    <property type="entry name" value="Flavodoxin_1"/>
    <property type="match status" value="1"/>
</dbReference>
<gene>
    <name evidence="14" type="ORF">Cvel_5365</name>
</gene>
<dbReference type="PROSITE" id="PS00086">
    <property type="entry name" value="CYTOCHROME_P450"/>
    <property type="match status" value="1"/>
</dbReference>
<dbReference type="PRINTS" id="PR00371">
    <property type="entry name" value="FPNCR"/>
</dbReference>
<evidence type="ECO:0000256" key="11">
    <source>
        <dbReference type="SAM" id="MobiDB-lite"/>
    </source>
</evidence>
<evidence type="ECO:0000259" key="12">
    <source>
        <dbReference type="PROSITE" id="PS50902"/>
    </source>
</evidence>
<proteinExistence type="inferred from homology"/>
<keyword evidence="8" id="KW-0521">NADP</keyword>
<dbReference type="GO" id="GO:0003958">
    <property type="term" value="F:NADPH-hemoprotein reductase activity"/>
    <property type="evidence" value="ECO:0007669"/>
    <property type="project" value="UniProtKB-EC"/>
</dbReference>
<evidence type="ECO:0000256" key="10">
    <source>
        <dbReference type="ARBA" id="ARBA00023797"/>
    </source>
</evidence>
<evidence type="ECO:0000256" key="2">
    <source>
        <dbReference type="ARBA" id="ARBA00001974"/>
    </source>
</evidence>
<keyword evidence="4" id="KW-0813">Transport</keyword>
<dbReference type="Gene3D" id="3.40.50.80">
    <property type="entry name" value="Nucleotide-binding domain of ferredoxin-NADP reductase (FNR) module"/>
    <property type="match status" value="1"/>
</dbReference>
<evidence type="ECO:0000313" key="14">
    <source>
        <dbReference type="EMBL" id="CEM35745.1"/>
    </source>
</evidence>
<dbReference type="SUPFAM" id="SSF52343">
    <property type="entry name" value="Ferredoxin reductase-like, C-terminal NADP-linked domain"/>
    <property type="match status" value="1"/>
</dbReference>
<reference evidence="14" key="1">
    <citation type="submission" date="2014-11" db="EMBL/GenBank/DDBJ databases">
        <authorList>
            <person name="Otto D Thomas"/>
            <person name="Naeem Raeece"/>
        </authorList>
    </citation>
    <scope>NUCLEOTIDE SEQUENCE</scope>
</reference>
<dbReference type="InterPro" id="IPR001128">
    <property type="entry name" value="Cyt_P450"/>
</dbReference>
<evidence type="ECO:0000259" key="13">
    <source>
        <dbReference type="PROSITE" id="PS51384"/>
    </source>
</evidence>
<evidence type="ECO:0000256" key="7">
    <source>
        <dbReference type="ARBA" id="ARBA00022827"/>
    </source>
</evidence>
<dbReference type="GO" id="GO:0050660">
    <property type="term" value="F:flavin adenine dinucleotide binding"/>
    <property type="evidence" value="ECO:0007669"/>
    <property type="project" value="TreeGrafter"/>
</dbReference>
<dbReference type="GO" id="GO:0010181">
    <property type="term" value="F:FMN binding"/>
    <property type="evidence" value="ECO:0007669"/>
    <property type="project" value="InterPro"/>
</dbReference>
<dbReference type="FunFam" id="3.40.50.80:FF:000001">
    <property type="entry name" value="NADPH--cytochrome P450 reductase 1"/>
    <property type="match status" value="1"/>
</dbReference>
<dbReference type="PROSITE" id="PS51384">
    <property type="entry name" value="FAD_FR"/>
    <property type="match status" value="1"/>
</dbReference>
<evidence type="ECO:0000256" key="1">
    <source>
        <dbReference type="ARBA" id="ARBA00001917"/>
    </source>
</evidence>
<evidence type="ECO:0000256" key="5">
    <source>
        <dbReference type="ARBA" id="ARBA00022630"/>
    </source>
</evidence>
<dbReference type="InterPro" id="IPR003097">
    <property type="entry name" value="CysJ-like_FAD-binding"/>
</dbReference>
<dbReference type="PhylomeDB" id="A0A0G4GXH5"/>
<dbReference type="InterPro" id="IPR036396">
    <property type="entry name" value="Cyt_P450_sf"/>
</dbReference>
<evidence type="ECO:0000256" key="3">
    <source>
        <dbReference type="ARBA" id="ARBA00010018"/>
    </source>
</evidence>
<dbReference type="Pfam" id="PF00667">
    <property type="entry name" value="FAD_binding_1"/>
    <property type="match status" value="1"/>
</dbReference>
<keyword evidence="9" id="KW-0560">Oxidoreductase</keyword>